<dbReference type="InterPro" id="IPR016024">
    <property type="entry name" value="ARM-type_fold"/>
</dbReference>
<evidence type="ECO:0000313" key="6">
    <source>
        <dbReference type="Proteomes" id="UP001164746"/>
    </source>
</evidence>
<comment type="similarity">
    <text evidence="1">Belongs to the protein kinase superfamily.</text>
</comment>
<feature type="compositionally biased region" description="Basic and acidic residues" evidence="3">
    <location>
        <begin position="665"/>
        <end position="680"/>
    </location>
</feature>
<dbReference type="Gene3D" id="1.25.10.10">
    <property type="entry name" value="Leucine-rich Repeat Variant"/>
    <property type="match status" value="1"/>
</dbReference>
<dbReference type="Gene3D" id="1.10.510.10">
    <property type="entry name" value="Transferase(Phosphotransferase) domain 1"/>
    <property type="match status" value="1"/>
</dbReference>
<feature type="compositionally biased region" description="Low complexity" evidence="3">
    <location>
        <begin position="627"/>
        <end position="663"/>
    </location>
</feature>
<protein>
    <submittedName>
        <fullName evidence="5">SCYL2-like protein</fullName>
    </submittedName>
</protein>
<dbReference type="SMART" id="SM00220">
    <property type="entry name" value="S_TKc"/>
    <property type="match status" value="1"/>
</dbReference>
<feature type="compositionally biased region" description="Polar residues" evidence="3">
    <location>
        <begin position="854"/>
        <end position="875"/>
    </location>
</feature>
<evidence type="ECO:0000256" key="3">
    <source>
        <dbReference type="SAM" id="MobiDB-lite"/>
    </source>
</evidence>
<gene>
    <name evidence="5" type="ORF">MAR_009446</name>
</gene>
<feature type="domain" description="Protein kinase" evidence="4">
    <location>
        <begin position="24"/>
        <end position="301"/>
    </location>
</feature>
<proteinExistence type="inferred from homology"/>
<organism evidence="5 6">
    <name type="scientific">Mya arenaria</name>
    <name type="common">Soft-shell clam</name>
    <dbReference type="NCBI Taxonomy" id="6604"/>
    <lineage>
        <taxon>Eukaryota</taxon>
        <taxon>Metazoa</taxon>
        <taxon>Spiralia</taxon>
        <taxon>Lophotrochozoa</taxon>
        <taxon>Mollusca</taxon>
        <taxon>Bivalvia</taxon>
        <taxon>Autobranchia</taxon>
        <taxon>Heteroconchia</taxon>
        <taxon>Euheterodonta</taxon>
        <taxon>Imparidentia</taxon>
        <taxon>Neoheterodontei</taxon>
        <taxon>Myida</taxon>
        <taxon>Myoidea</taxon>
        <taxon>Myidae</taxon>
        <taxon>Mya</taxon>
    </lineage>
</organism>
<feature type="compositionally biased region" description="Low complexity" evidence="3">
    <location>
        <begin position="765"/>
        <end position="795"/>
    </location>
</feature>
<dbReference type="InterPro" id="IPR011989">
    <property type="entry name" value="ARM-like"/>
</dbReference>
<feature type="compositionally biased region" description="Polar residues" evidence="3">
    <location>
        <begin position="692"/>
        <end position="701"/>
    </location>
</feature>
<dbReference type="CDD" id="cd14011">
    <property type="entry name" value="PK_SCY1_like"/>
    <property type="match status" value="1"/>
</dbReference>
<feature type="compositionally biased region" description="Polar residues" evidence="3">
    <location>
        <begin position="939"/>
        <end position="953"/>
    </location>
</feature>
<dbReference type="SUPFAM" id="SSF48371">
    <property type="entry name" value="ARM repeat"/>
    <property type="match status" value="1"/>
</dbReference>
<feature type="region of interest" description="Disordered" evidence="3">
    <location>
        <begin position="765"/>
        <end position="884"/>
    </location>
</feature>
<dbReference type="InterPro" id="IPR000719">
    <property type="entry name" value="Prot_kinase_dom"/>
</dbReference>
<name>A0ABY7E243_MYAAR</name>
<feature type="region of interest" description="Disordered" evidence="3">
    <location>
        <begin position="610"/>
        <end position="746"/>
    </location>
</feature>
<evidence type="ECO:0000256" key="1">
    <source>
        <dbReference type="ARBA" id="ARBA00038349"/>
    </source>
</evidence>
<dbReference type="PANTHER" id="PTHR12984:SF6">
    <property type="entry name" value="SCY1-LIKE PROTEIN 2"/>
    <property type="match status" value="1"/>
</dbReference>
<feature type="coiled-coil region" evidence="2">
    <location>
        <begin position="573"/>
        <end position="600"/>
    </location>
</feature>
<feature type="compositionally biased region" description="Polar residues" evidence="3">
    <location>
        <begin position="713"/>
        <end position="746"/>
    </location>
</feature>
<dbReference type="PANTHER" id="PTHR12984">
    <property type="entry name" value="SCY1-RELATED S/T PROTEIN KINASE-LIKE"/>
    <property type="match status" value="1"/>
</dbReference>
<dbReference type="EMBL" id="CP111015">
    <property type="protein sequence ID" value="WAR02888.1"/>
    <property type="molecule type" value="Genomic_DNA"/>
</dbReference>
<dbReference type="Gene3D" id="3.30.200.20">
    <property type="entry name" value="Phosphorylase Kinase, domain 1"/>
    <property type="match status" value="1"/>
</dbReference>
<evidence type="ECO:0000259" key="4">
    <source>
        <dbReference type="SMART" id="SM00220"/>
    </source>
</evidence>
<accession>A0ABY7E243</accession>
<dbReference type="InterPro" id="IPR011009">
    <property type="entry name" value="Kinase-like_dom_sf"/>
</dbReference>
<feature type="compositionally biased region" description="Polar residues" evidence="3">
    <location>
        <begin position="802"/>
        <end position="815"/>
    </location>
</feature>
<dbReference type="SUPFAM" id="SSF56112">
    <property type="entry name" value="Protein kinase-like (PK-like)"/>
    <property type="match status" value="1"/>
</dbReference>
<dbReference type="InterPro" id="IPR051177">
    <property type="entry name" value="CIK-Related_Protein"/>
</dbReference>
<sequence length="960" mass="105461">MDMFSKLKSAVSSALPGNPMSKEFEVYGQIATAGPGHVWKIYNGVKKTTKQDAAIFVCEKKPMEKYSRGDREAVIEALKKGVAQLTRLRHPKVLSVIQPLEESRESLAFATEPVFASLSNLLGNRDNLPEGVVKQLQEHTMFEMEIKWLRVYSSFTLASSYCTTTYVQRASLSTRMGPGNWQALTSPMFVYKDWEPDLISCAQPNLDYRAPEYALTESCSLACDMFAIGVLVYSVFNNGKPLYECKDQIGAFRKNAEELRKWRGSLLGKIPEGLRDIVKLLLNTEPTVRPDPDQLTKIPFFEDVGSMTLQYMDSLFQQDNLQKSKFFKGLPKIIVKFPKRVNLQRILPPLQKECVNPDMVPFVLPCILQIAEQATDQEYRSSILPELIPLFKITNPVQILLLFMQNMNLLLKKTPSSDIKTHVLPMIHRALESDTPQIQELCLSIIPTFADLIDYASLKNSIVPRVKKLCLGTSTIGVRVNCLLCMGKLLESMDKWFVLDEVLPMLPQIPSREPAVLMSLLGIYKVAFTHPKLGITKDILAGKVLPFLITISIDNNLNLAQFSAYISLVQEMVVRVETEHRSKLEQLEQMRQEQKNMEITKITESNDKTLIGQMDGDKPRTMMDDFMSGVGMSRMSVGGASKLATSSPSSTPASTPSSQPAKTLSLEEKQRLAREQEQQRFLKSAGKPLEARNSSRPSATQPARPITQAPKDLTSSLMQSNVSGLASSSANNRQMPNYSVSGSSAQPGFSSNSFNTGLSSGTPMSSFNSSMGASLSASSSSNFSQSNNPMSNQPNKKVDLSSFDSLLSNGNSQPKSNINQISQNRNSSGMHQGMMGSGQGMMGNMNSQGMMGSTNSQSMMGNFNSQGMMGNQQFPGQHGMMGQRMGGQTGMMNTGFSQNTMNTGFGTQPINAGFGMGFQGTGFPTQPLVGQGMGVLHPQSASNQNMKQGSSGSALDDLLG</sequence>
<feature type="compositionally biased region" description="Low complexity" evidence="3">
    <location>
        <begin position="816"/>
        <end position="834"/>
    </location>
</feature>
<evidence type="ECO:0000313" key="5">
    <source>
        <dbReference type="EMBL" id="WAR02888.1"/>
    </source>
</evidence>
<keyword evidence="6" id="KW-1185">Reference proteome</keyword>
<reference evidence="5" key="1">
    <citation type="submission" date="2022-11" db="EMBL/GenBank/DDBJ databases">
        <title>Centuries of genome instability and evolution in soft-shell clam transmissible cancer (bioRxiv).</title>
        <authorList>
            <person name="Hart S.F.M."/>
            <person name="Yonemitsu M.A."/>
            <person name="Giersch R.M."/>
            <person name="Beal B.F."/>
            <person name="Arriagada G."/>
            <person name="Davis B.W."/>
            <person name="Ostrander E.A."/>
            <person name="Goff S.P."/>
            <person name="Metzger M.J."/>
        </authorList>
    </citation>
    <scope>NUCLEOTIDE SEQUENCE</scope>
    <source>
        <strain evidence="5">MELC-2E11</strain>
        <tissue evidence="5">Siphon/mantle</tissue>
    </source>
</reference>
<keyword evidence="2" id="KW-0175">Coiled coil</keyword>
<feature type="compositionally biased region" description="Low complexity" evidence="3">
    <location>
        <begin position="842"/>
        <end position="853"/>
    </location>
</feature>
<dbReference type="Proteomes" id="UP001164746">
    <property type="component" value="Chromosome 4"/>
</dbReference>
<evidence type="ECO:0000256" key="2">
    <source>
        <dbReference type="SAM" id="Coils"/>
    </source>
</evidence>
<feature type="region of interest" description="Disordered" evidence="3">
    <location>
        <begin position="934"/>
        <end position="960"/>
    </location>
</feature>